<reference evidence="1 2" key="1">
    <citation type="submission" date="2015-10" db="EMBL/GenBank/DDBJ databases">
        <title>Large-scale maps of variable infection efficiencies in aquatic Bacteriodetes phage-host model systems.</title>
        <authorList>
            <person name="Holmfeldt K."/>
            <person name="Solonenko N."/>
            <person name="Howard-Varona C."/>
            <person name="Moreno M."/>
            <person name="Malmstrom R.R."/>
            <person name="Blow M.J."/>
            <person name="Sullivan M.B."/>
        </authorList>
    </citation>
    <scope>NUCLEOTIDE SEQUENCE [LARGE SCALE GENOMIC DNA]</scope>
</reference>
<gene>
    <name evidence="1" type="ORF">Phi4113_152</name>
</gene>
<dbReference type="Proteomes" id="UP000229115">
    <property type="component" value="Segment"/>
</dbReference>
<proteinExistence type="predicted"/>
<sequence>MEKEEKCQYVKREGESCTLNNNCTFPNCIDKTLKK</sequence>
<organism evidence="1 2">
    <name type="scientific">Cellulophaga phage phi4:1_13</name>
    <dbReference type="NCBI Taxonomy" id="1747284"/>
    <lineage>
        <taxon>Viruses</taxon>
        <taxon>Duplodnaviria</taxon>
        <taxon>Heunggongvirae</taxon>
        <taxon>Uroviricota</taxon>
        <taxon>Caudoviricetes</taxon>
        <taxon>Lightbulbvirus</taxon>
        <taxon>Lightbulbvirus Cba41</taxon>
    </lineage>
</organism>
<accession>A0A0S2MW65</accession>
<dbReference type="EMBL" id="KT962245">
    <property type="protein sequence ID" value="ALO80161.1"/>
    <property type="molecule type" value="Genomic_RNA"/>
</dbReference>
<evidence type="ECO:0000313" key="2">
    <source>
        <dbReference type="Proteomes" id="UP000229115"/>
    </source>
</evidence>
<protein>
    <submittedName>
        <fullName evidence="1">Uncharacterized protein</fullName>
    </submittedName>
</protein>
<name>A0A0S2MW65_9CAUD</name>
<evidence type="ECO:0000313" key="1">
    <source>
        <dbReference type="EMBL" id="ALO80161.1"/>
    </source>
</evidence>